<dbReference type="EMBL" id="CP091507">
    <property type="protein sequence ID" value="UOO79132.1"/>
    <property type="molecule type" value="Genomic_DNA"/>
</dbReference>
<evidence type="ECO:0000256" key="1">
    <source>
        <dbReference type="ARBA" id="ARBA00022475"/>
    </source>
</evidence>
<reference evidence="7" key="3">
    <citation type="journal article" date="2022" name="Res Sq">
        <title>Evolution of multicellular longitudinally dividing oral cavity symbionts (Neisseriaceae).</title>
        <authorList>
            <person name="Nyongesa S."/>
            <person name="Weber P."/>
            <person name="Bernet E."/>
            <person name="Pullido F."/>
            <person name="Nieckarz M."/>
            <person name="Delaby M."/>
            <person name="Nieves C."/>
            <person name="Viehboeck T."/>
            <person name="Krause N."/>
            <person name="Rivera-Millot A."/>
            <person name="Nakamura A."/>
            <person name="Vischer N."/>
            <person name="VanNieuwenhze M."/>
            <person name="Brun Y."/>
            <person name="Cava F."/>
            <person name="Bulgheresi S."/>
            <person name="Veyrier F."/>
        </authorList>
    </citation>
    <scope>NUCLEOTIDE SEQUENCE</scope>
    <source>
        <strain evidence="7">1258/02</strain>
    </source>
</reference>
<dbReference type="PANTHER" id="PTHR37481">
    <property type="entry name" value="LIPOPOLYSACCHARIDE EXPORT SYSTEM PROTEIN LPTC"/>
    <property type="match status" value="1"/>
</dbReference>
<dbReference type="Pfam" id="PF06835">
    <property type="entry name" value="LptC"/>
    <property type="match status" value="1"/>
</dbReference>
<sequence>MIKKWRSGWLFPLILAICLGGLSAWLGRISELDIEEVALNPNEPQYAMVDIDGRRFDGTGRLKENLSAESAWQMPKSDDVYFDQPQLVLYGAGQRLYDVKSEEARYNTDTRQVFFEKNVVLTKAADARRPAGVLKTASLLVDTQTETASTDAPVAYQYGDSHGTAKGVQYNHQQGFLNLPSRVKAIIYDPKNP</sequence>
<dbReference type="GO" id="GO:0015221">
    <property type="term" value="F:lipopolysaccharide transmembrane transporter activity"/>
    <property type="evidence" value="ECO:0007669"/>
    <property type="project" value="InterPro"/>
</dbReference>
<evidence type="ECO:0000313" key="8">
    <source>
        <dbReference type="Proteomes" id="UP000294721"/>
    </source>
</evidence>
<reference evidence="7" key="2">
    <citation type="submission" date="2021-12" db="EMBL/GenBank/DDBJ databases">
        <authorList>
            <person name="Veyrier F.J."/>
        </authorList>
    </citation>
    <scope>NUCLEOTIDE SEQUENCE</scope>
    <source>
        <strain evidence="7">1258/02</strain>
    </source>
</reference>
<keyword evidence="3" id="KW-0812">Transmembrane</keyword>
<reference evidence="6 8" key="1">
    <citation type="submission" date="2019-03" db="EMBL/GenBank/DDBJ databases">
        <title>Genomic Encyclopedia of Type Strains, Phase IV (KMG-IV): sequencing the most valuable type-strain genomes for metagenomic binning, comparative biology and taxonomic classification.</title>
        <authorList>
            <person name="Goeker M."/>
        </authorList>
    </citation>
    <scope>NUCLEOTIDE SEQUENCE [LARGE SCALE GENOMIC DNA]</scope>
    <source>
        <strain evidence="6 8">DSM 17474</strain>
    </source>
</reference>
<keyword evidence="4" id="KW-1133">Transmembrane helix</keyword>
<dbReference type="InterPro" id="IPR026265">
    <property type="entry name" value="LptC"/>
</dbReference>
<dbReference type="GO" id="GO:0005886">
    <property type="term" value="C:plasma membrane"/>
    <property type="evidence" value="ECO:0007669"/>
    <property type="project" value="InterPro"/>
</dbReference>
<dbReference type="Gene3D" id="2.60.450.10">
    <property type="entry name" value="Lipopolysaccharide (LPS) transport protein A like domain"/>
    <property type="match status" value="1"/>
</dbReference>
<evidence type="ECO:0000256" key="3">
    <source>
        <dbReference type="ARBA" id="ARBA00022692"/>
    </source>
</evidence>
<accession>A0AAE9GT41</accession>
<evidence type="ECO:0000256" key="4">
    <source>
        <dbReference type="ARBA" id="ARBA00022989"/>
    </source>
</evidence>
<dbReference type="NCBIfam" id="TIGR04409">
    <property type="entry name" value="LptC_YrbK"/>
    <property type="match status" value="1"/>
</dbReference>
<protein>
    <submittedName>
        <fullName evidence="7">LPS export ABC transporter periplasmic protein LptC</fullName>
    </submittedName>
    <submittedName>
        <fullName evidence="6">Lipopolysaccharide export system protein LptC</fullName>
    </submittedName>
</protein>
<evidence type="ECO:0000256" key="5">
    <source>
        <dbReference type="ARBA" id="ARBA00023136"/>
    </source>
</evidence>
<dbReference type="GO" id="GO:0017089">
    <property type="term" value="F:glycolipid transfer activity"/>
    <property type="evidence" value="ECO:0007669"/>
    <property type="project" value="TreeGrafter"/>
</dbReference>
<dbReference type="KEGG" id="usu:LVJ78_10620"/>
<organism evidence="7 9">
    <name type="scientific">Uruburuella suis</name>
    <dbReference type="NCBI Taxonomy" id="252130"/>
    <lineage>
        <taxon>Bacteria</taxon>
        <taxon>Pseudomonadati</taxon>
        <taxon>Pseudomonadota</taxon>
        <taxon>Betaproteobacteria</taxon>
        <taxon>Neisseriales</taxon>
        <taxon>Neisseriaceae</taxon>
        <taxon>Uruburuella</taxon>
    </lineage>
</organism>
<evidence type="ECO:0000313" key="7">
    <source>
        <dbReference type="EMBL" id="UOO79132.1"/>
    </source>
</evidence>
<dbReference type="EMBL" id="SLXE01000023">
    <property type="protein sequence ID" value="TCP02732.1"/>
    <property type="molecule type" value="Genomic_DNA"/>
</dbReference>
<keyword evidence="2" id="KW-0997">Cell inner membrane</keyword>
<dbReference type="AlphaFoldDB" id="A0AAE9GT41"/>
<keyword evidence="1" id="KW-1003">Cell membrane</keyword>
<dbReference type="Proteomes" id="UP000829756">
    <property type="component" value="Chromosome"/>
</dbReference>
<dbReference type="Proteomes" id="UP000294721">
    <property type="component" value="Unassembled WGS sequence"/>
</dbReference>
<keyword evidence="8" id="KW-1185">Reference proteome</keyword>
<dbReference type="InterPro" id="IPR010664">
    <property type="entry name" value="LipoPS_assembly_LptC-rel"/>
</dbReference>
<evidence type="ECO:0000313" key="9">
    <source>
        <dbReference type="Proteomes" id="UP000829756"/>
    </source>
</evidence>
<dbReference type="InterPro" id="IPR052363">
    <property type="entry name" value="LPS_export_LptC"/>
</dbReference>
<evidence type="ECO:0000256" key="2">
    <source>
        <dbReference type="ARBA" id="ARBA00022519"/>
    </source>
</evidence>
<evidence type="ECO:0000313" key="6">
    <source>
        <dbReference type="EMBL" id="TCP02732.1"/>
    </source>
</evidence>
<gene>
    <name evidence="7" type="primary">lptC</name>
    <name evidence="6" type="ORF">EV680_12327</name>
    <name evidence="7" type="ORF">LVJ78_10620</name>
</gene>
<dbReference type="RefSeq" id="WP_132954358.1">
    <property type="nucleotide sequence ID" value="NZ_CP091507.1"/>
</dbReference>
<name>A0AAE9GT41_9NEIS</name>
<dbReference type="GO" id="GO:0030288">
    <property type="term" value="C:outer membrane-bounded periplasmic space"/>
    <property type="evidence" value="ECO:0007669"/>
    <property type="project" value="TreeGrafter"/>
</dbReference>
<keyword evidence="5" id="KW-0472">Membrane</keyword>
<proteinExistence type="predicted"/>
<dbReference type="PANTHER" id="PTHR37481:SF1">
    <property type="entry name" value="LIPOPOLYSACCHARIDE EXPORT SYSTEM PROTEIN LPTC"/>
    <property type="match status" value="1"/>
</dbReference>